<proteinExistence type="predicted"/>
<protein>
    <submittedName>
        <fullName evidence="1">Uncharacterized protein</fullName>
    </submittedName>
</protein>
<keyword evidence="2" id="KW-1185">Reference proteome</keyword>
<dbReference type="Proteomes" id="UP000290288">
    <property type="component" value="Unassembled WGS sequence"/>
</dbReference>
<accession>A0A4Q2DYE7</accession>
<dbReference type="SUPFAM" id="SSF52047">
    <property type="entry name" value="RNI-like"/>
    <property type="match status" value="1"/>
</dbReference>
<dbReference type="EMBL" id="SDEE01000005">
    <property type="protein sequence ID" value="RXW25409.1"/>
    <property type="molecule type" value="Genomic_DNA"/>
</dbReference>
<dbReference type="OrthoDB" id="3054765at2759"/>
<name>A0A4Q2DYE7_9AGAR</name>
<gene>
    <name evidence="1" type="ORF">EST38_g445</name>
</gene>
<evidence type="ECO:0000313" key="2">
    <source>
        <dbReference type="Proteomes" id="UP000290288"/>
    </source>
</evidence>
<reference evidence="1 2" key="1">
    <citation type="submission" date="2019-01" db="EMBL/GenBank/DDBJ databases">
        <title>Draft genome sequence of Psathyrella aberdarensis IHI B618.</title>
        <authorList>
            <person name="Buettner E."/>
            <person name="Kellner H."/>
        </authorList>
    </citation>
    <scope>NUCLEOTIDE SEQUENCE [LARGE SCALE GENOMIC DNA]</scope>
    <source>
        <strain evidence="1 2">IHI B618</strain>
    </source>
</reference>
<organism evidence="1 2">
    <name type="scientific">Candolleomyces aberdarensis</name>
    <dbReference type="NCBI Taxonomy" id="2316362"/>
    <lineage>
        <taxon>Eukaryota</taxon>
        <taxon>Fungi</taxon>
        <taxon>Dikarya</taxon>
        <taxon>Basidiomycota</taxon>
        <taxon>Agaricomycotina</taxon>
        <taxon>Agaricomycetes</taxon>
        <taxon>Agaricomycetidae</taxon>
        <taxon>Agaricales</taxon>
        <taxon>Agaricineae</taxon>
        <taxon>Psathyrellaceae</taxon>
        <taxon>Candolleomyces</taxon>
    </lineage>
</organism>
<evidence type="ECO:0000313" key="1">
    <source>
        <dbReference type="EMBL" id="RXW25409.1"/>
    </source>
</evidence>
<dbReference type="InterPro" id="IPR032675">
    <property type="entry name" value="LRR_dom_sf"/>
</dbReference>
<sequence>MDSIKTEKPRPWDSIKSLDLYFMDIWGETDPSDSLFRHIPPVTSFLLNLPDRESLAEDPSELDEALLHLGSLEHVLTNLTTFTLLCNWDGTMILEVLQMCHNLEDLTLDFQDWVLPYRDAPSLVQASQDGLLLPKLRILRLCHAHADVVDIIQFFKTPTLAELDISFADTEDASNFIHMRQAQRNFPTIIRSLVNRSRCEKSLRKFRLDSVNVMSDQDQLIEVLTNFPYLTHLILDNVYFDPCVLHESWHGEPTIIPRLEVLEVLHIIPHFPLNELGRFVNGRGKLGNPNGALKKFVATFRKYIPPDFDFGVRQSRYYTRQGLYIPSTTETSLGFA</sequence>
<comment type="caution">
    <text evidence="1">The sequence shown here is derived from an EMBL/GenBank/DDBJ whole genome shotgun (WGS) entry which is preliminary data.</text>
</comment>
<dbReference type="Gene3D" id="3.80.10.10">
    <property type="entry name" value="Ribonuclease Inhibitor"/>
    <property type="match status" value="1"/>
</dbReference>
<dbReference type="AlphaFoldDB" id="A0A4Q2DYE7"/>